<keyword evidence="2" id="KW-1185">Reference proteome</keyword>
<keyword evidence="1" id="KW-0695">RNA-directed DNA polymerase</keyword>
<evidence type="ECO:0000313" key="1">
    <source>
        <dbReference type="EMBL" id="PKU44933.1"/>
    </source>
</evidence>
<protein>
    <submittedName>
        <fullName evidence="1">Rna-directed dna polymerase from mobile element jockey-like</fullName>
    </submittedName>
</protein>
<gene>
    <name evidence="1" type="ORF">llap_4746</name>
</gene>
<keyword evidence="1" id="KW-0808">Transferase</keyword>
<dbReference type="OrthoDB" id="10383544at2759"/>
<dbReference type="Proteomes" id="UP000233556">
    <property type="component" value="Unassembled WGS sequence"/>
</dbReference>
<dbReference type="AlphaFoldDB" id="A0A2I0UFW9"/>
<evidence type="ECO:0000313" key="2">
    <source>
        <dbReference type="Proteomes" id="UP000233556"/>
    </source>
</evidence>
<dbReference type="PANTHER" id="PTHR33332">
    <property type="entry name" value="REVERSE TRANSCRIPTASE DOMAIN-CONTAINING PROTEIN"/>
    <property type="match status" value="1"/>
</dbReference>
<accession>A0A2I0UFW9</accession>
<reference evidence="2" key="2">
    <citation type="submission" date="2017-12" db="EMBL/GenBank/DDBJ databases">
        <title>Genome sequence of the Bar-tailed Godwit (Limosa lapponica baueri).</title>
        <authorList>
            <person name="Lima N.C.B."/>
            <person name="Parody-Merino A.M."/>
            <person name="Battley P.F."/>
            <person name="Fidler A.E."/>
            <person name="Prosdocimi F."/>
        </authorList>
    </citation>
    <scope>NUCLEOTIDE SEQUENCE [LARGE SCALE GENOMIC DNA]</scope>
</reference>
<proteinExistence type="predicted"/>
<dbReference type="GO" id="GO:0003964">
    <property type="term" value="F:RNA-directed DNA polymerase activity"/>
    <property type="evidence" value="ECO:0007669"/>
    <property type="project" value="UniProtKB-KW"/>
</dbReference>
<organism evidence="1 2">
    <name type="scientific">Limosa lapponica baueri</name>
    <dbReference type="NCBI Taxonomy" id="1758121"/>
    <lineage>
        <taxon>Eukaryota</taxon>
        <taxon>Metazoa</taxon>
        <taxon>Chordata</taxon>
        <taxon>Craniata</taxon>
        <taxon>Vertebrata</taxon>
        <taxon>Euteleostomi</taxon>
        <taxon>Archelosauria</taxon>
        <taxon>Archosauria</taxon>
        <taxon>Dinosauria</taxon>
        <taxon>Saurischia</taxon>
        <taxon>Theropoda</taxon>
        <taxon>Coelurosauria</taxon>
        <taxon>Aves</taxon>
        <taxon>Neognathae</taxon>
        <taxon>Neoaves</taxon>
        <taxon>Charadriiformes</taxon>
        <taxon>Scolopacidae</taxon>
        <taxon>Limosa</taxon>
    </lineage>
</organism>
<dbReference type="EMBL" id="KZ505793">
    <property type="protein sequence ID" value="PKU44933.1"/>
    <property type="molecule type" value="Genomic_DNA"/>
</dbReference>
<keyword evidence="1" id="KW-0548">Nucleotidyltransferase</keyword>
<sequence>MLFSIFINDLDKGIECTLSKFVDDTKLGGSVNLLEGRKTLQKDLDKLNQRAEANGMRFNKAKCWVLHFGHDNLMQRFRLGEEWVESCLAEKNLGLLVDCWLNMSQQFA</sequence>
<reference evidence="2" key="1">
    <citation type="submission" date="2017-11" db="EMBL/GenBank/DDBJ databases">
        <authorList>
            <person name="Lima N.C."/>
            <person name="Parody-Merino A.M."/>
            <person name="Battley P.F."/>
            <person name="Fidler A.E."/>
            <person name="Prosdocimi F."/>
        </authorList>
    </citation>
    <scope>NUCLEOTIDE SEQUENCE [LARGE SCALE GENOMIC DNA]</scope>
</reference>
<name>A0A2I0UFW9_LIMLA</name>